<feature type="transmembrane region" description="Helical" evidence="1">
    <location>
        <begin position="93"/>
        <end position="114"/>
    </location>
</feature>
<dbReference type="Proteomes" id="UP000218811">
    <property type="component" value="Unassembled WGS sequence"/>
</dbReference>
<evidence type="ECO:0000259" key="2">
    <source>
        <dbReference type="Pfam" id="PF20151"/>
    </source>
</evidence>
<feature type="transmembrane region" description="Helical" evidence="1">
    <location>
        <begin position="213"/>
        <end position="231"/>
    </location>
</feature>
<feature type="transmembrane region" description="Helical" evidence="1">
    <location>
        <begin position="167"/>
        <end position="192"/>
    </location>
</feature>
<keyword evidence="1" id="KW-0812">Transmembrane</keyword>
<dbReference type="Pfam" id="PF20151">
    <property type="entry name" value="DUF6533"/>
    <property type="match status" value="1"/>
</dbReference>
<dbReference type="InterPro" id="IPR045340">
    <property type="entry name" value="DUF6533"/>
</dbReference>
<sequence>MSAQDVADAVAQNSELLTDHSFLAAGVALLIYDYWITISQEVEFIWTSKALGSVIIFFVNRFVMLGLAVSYILNTPAWSSVVSEEVITILLDIFFVASAVMWGVISGLRIYTILRRCWRLSSATALLGIVPAVTNIVLFSSQHLMFQDGIYSMTPTLSTSTQFKVEIATRTCAIISDTSVILTSWLAIYGVVNYSYNKRIKTSLAQSLVRDGTMYFVALLALNIASMVLFVRKVSQCVPLLI</sequence>
<keyword evidence="4" id="KW-1185">Reference proteome</keyword>
<name>A0A2H3JBL2_WOLCO</name>
<feature type="transmembrane region" description="Helical" evidence="1">
    <location>
        <begin position="20"/>
        <end position="38"/>
    </location>
</feature>
<dbReference type="STRING" id="742152.A0A2H3JBL2"/>
<protein>
    <recommendedName>
        <fullName evidence="2">DUF6533 domain-containing protein</fullName>
    </recommendedName>
</protein>
<keyword evidence="1" id="KW-0472">Membrane</keyword>
<evidence type="ECO:0000313" key="3">
    <source>
        <dbReference type="EMBL" id="PCH37203.1"/>
    </source>
</evidence>
<feature type="domain" description="DUF6533" evidence="2">
    <location>
        <begin position="22"/>
        <end position="65"/>
    </location>
</feature>
<dbReference type="AlphaFoldDB" id="A0A2H3JBL2"/>
<evidence type="ECO:0000313" key="4">
    <source>
        <dbReference type="Proteomes" id="UP000218811"/>
    </source>
</evidence>
<accession>A0A2H3JBL2</accession>
<gene>
    <name evidence="3" type="ORF">WOLCODRAFT_109731</name>
</gene>
<organism evidence="3 4">
    <name type="scientific">Wolfiporia cocos (strain MD-104)</name>
    <name type="common">Brown rot fungus</name>
    <dbReference type="NCBI Taxonomy" id="742152"/>
    <lineage>
        <taxon>Eukaryota</taxon>
        <taxon>Fungi</taxon>
        <taxon>Dikarya</taxon>
        <taxon>Basidiomycota</taxon>
        <taxon>Agaricomycotina</taxon>
        <taxon>Agaricomycetes</taxon>
        <taxon>Polyporales</taxon>
        <taxon>Phaeolaceae</taxon>
        <taxon>Wolfiporia</taxon>
    </lineage>
</organism>
<reference evidence="3 4" key="1">
    <citation type="journal article" date="2012" name="Science">
        <title>The Paleozoic origin of enzymatic lignin decomposition reconstructed from 31 fungal genomes.</title>
        <authorList>
            <person name="Floudas D."/>
            <person name="Binder M."/>
            <person name="Riley R."/>
            <person name="Barry K."/>
            <person name="Blanchette R.A."/>
            <person name="Henrissat B."/>
            <person name="Martinez A.T."/>
            <person name="Otillar R."/>
            <person name="Spatafora J.W."/>
            <person name="Yadav J.S."/>
            <person name="Aerts A."/>
            <person name="Benoit I."/>
            <person name="Boyd A."/>
            <person name="Carlson A."/>
            <person name="Copeland A."/>
            <person name="Coutinho P.M."/>
            <person name="de Vries R.P."/>
            <person name="Ferreira P."/>
            <person name="Findley K."/>
            <person name="Foster B."/>
            <person name="Gaskell J."/>
            <person name="Glotzer D."/>
            <person name="Gorecki P."/>
            <person name="Heitman J."/>
            <person name="Hesse C."/>
            <person name="Hori C."/>
            <person name="Igarashi K."/>
            <person name="Jurgens J.A."/>
            <person name="Kallen N."/>
            <person name="Kersten P."/>
            <person name="Kohler A."/>
            <person name="Kuees U."/>
            <person name="Kumar T.K.A."/>
            <person name="Kuo A."/>
            <person name="LaButti K."/>
            <person name="Larrondo L.F."/>
            <person name="Lindquist E."/>
            <person name="Ling A."/>
            <person name="Lombard V."/>
            <person name="Lucas S."/>
            <person name="Lundell T."/>
            <person name="Martin R."/>
            <person name="McLaughlin D.J."/>
            <person name="Morgenstern I."/>
            <person name="Morin E."/>
            <person name="Murat C."/>
            <person name="Nagy L.G."/>
            <person name="Nolan M."/>
            <person name="Ohm R.A."/>
            <person name="Patyshakuliyeva A."/>
            <person name="Rokas A."/>
            <person name="Ruiz-Duenas F.J."/>
            <person name="Sabat G."/>
            <person name="Salamov A."/>
            <person name="Samejima M."/>
            <person name="Schmutz J."/>
            <person name="Slot J.C."/>
            <person name="St John F."/>
            <person name="Stenlid J."/>
            <person name="Sun H."/>
            <person name="Sun S."/>
            <person name="Syed K."/>
            <person name="Tsang A."/>
            <person name="Wiebenga A."/>
            <person name="Young D."/>
            <person name="Pisabarro A."/>
            <person name="Eastwood D.C."/>
            <person name="Martin F."/>
            <person name="Cullen D."/>
            <person name="Grigoriev I.V."/>
            <person name="Hibbett D.S."/>
        </authorList>
    </citation>
    <scope>NUCLEOTIDE SEQUENCE [LARGE SCALE GENOMIC DNA]</scope>
    <source>
        <strain evidence="3 4">MD-104</strain>
    </source>
</reference>
<proteinExistence type="predicted"/>
<dbReference type="EMBL" id="KB467909">
    <property type="protein sequence ID" value="PCH37203.1"/>
    <property type="molecule type" value="Genomic_DNA"/>
</dbReference>
<keyword evidence="1" id="KW-1133">Transmembrane helix</keyword>
<evidence type="ECO:0000256" key="1">
    <source>
        <dbReference type="SAM" id="Phobius"/>
    </source>
</evidence>
<feature type="transmembrane region" description="Helical" evidence="1">
    <location>
        <begin position="126"/>
        <end position="147"/>
    </location>
</feature>
<dbReference type="OMA" id="ATCITHI"/>
<feature type="non-terminal residue" evidence="3">
    <location>
        <position position="242"/>
    </location>
</feature>
<feature type="transmembrane region" description="Helical" evidence="1">
    <location>
        <begin position="50"/>
        <end position="73"/>
    </location>
</feature>
<dbReference type="OrthoDB" id="2802397at2759"/>